<evidence type="ECO:0000313" key="2">
    <source>
        <dbReference type="Proteomes" id="UP000012128"/>
    </source>
</evidence>
<dbReference type="Proteomes" id="UP000012128">
    <property type="component" value="Unassembled WGS sequence"/>
</dbReference>
<gene>
    <name evidence="1" type="ORF">LEP1GSC037_3330</name>
</gene>
<name>M6G897_LEPIR</name>
<comment type="caution">
    <text evidence="1">The sequence shown here is derived from an EMBL/GenBank/DDBJ whole genome shotgun (WGS) entry which is preliminary data.</text>
</comment>
<evidence type="ECO:0008006" key="3">
    <source>
        <dbReference type="Google" id="ProtNLM"/>
    </source>
</evidence>
<dbReference type="AlphaFoldDB" id="M6G897"/>
<proteinExistence type="predicted"/>
<organism evidence="1 2">
    <name type="scientific">Leptospira interrogans str. 2006001854</name>
    <dbReference type="NCBI Taxonomy" id="1001590"/>
    <lineage>
        <taxon>Bacteria</taxon>
        <taxon>Pseudomonadati</taxon>
        <taxon>Spirochaetota</taxon>
        <taxon>Spirochaetia</taxon>
        <taxon>Leptospirales</taxon>
        <taxon>Leptospiraceae</taxon>
        <taxon>Leptospira</taxon>
    </lineage>
</organism>
<sequence>MAKVILKDKTKPERKKVSKSQEPFETFKLGKTNVTILGTAHISQKSIDEVQRIIRKENRIRFVSNFVILEYVL</sequence>
<protein>
    <recommendedName>
        <fullName evidence="3">TraB domain protein</fullName>
    </recommendedName>
</protein>
<reference evidence="1 2" key="1">
    <citation type="submission" date="2013-01" db="EMBL/GenBank/DDBJ databases">
        <authorList>
            <person name="Harkins D.M."/>
            <person name="Durkin A.S."/>
            <person name="Brinkac L.M."/>
            <person name="Haft D.H."/>
            <person name="Selengut J.D."/>
            <person name="Sanka R."/>
            <person name="DePew J."/>
            <person name="Purushe J."/>
            <person name="Hospenthal D.R."/>
            <person name="Murray C.K."/>
            <person name="Pimentel G."/>
            <person name="Wasfy M."/>
            <person name="Parker T."/>
            <person name="Miller R.S."/>
            <person name="Vinetz J.M."/>
            <person name="Sutton G.G."/>
            <person name="Nierman W.C."/>
            <person name="Fouts D.E."/>
        </authorList>
    </citation>
    <scope>NUCLEOTIDE SEQUENCE [LARGE SCALE GENOMIC DNA]</scope>
    <source>
        <strain evidence="1 2">2006001854</strain>
    </source>
</reference>
<dbReference type="EMBL" id="AFLW02000160">
    <property type="protein sequence ID" value="EMM80975.1"/>
    <property type="molecule type" value="Genomic_DNA"/>
</dbReference>
<evidence type="ECO:0000313" key="1">
    <source>
        <dbReference type="EMBL" id="EMM80975.1"/>
    </source>
</evidence>
<accession>M6G897</accession>